<dbReference type="EMBL" id="OU900106">
    <property type="protein sequence ID" value="CAG9857349.1"/>
    <property type="molecule type" value="Genomic_DNA"/>
</dbReference>
<dbReference type="SUPFAM" id="SSF52047">
    <property type="entry name" value="RNI-like"/>
    <property type="match status" value="1"/>
</dbReference>
<keyword evidence="9" id="KW-1185">Reference proteome</keyword>
<sequence>MILPPLYCLLSLLTTIVTSSEISRPCIELSRELRLPCACALGPAEEALEGNPSVSMNCDGAVFSSDVPRLPEGAPIVAFTQRWAGHQSLPLQVFSSKDLPLRSVDLSGNSLRRLTEKTLRTFEATLVELRLADNRLGDGLNPIFSTTELRGLSRLRLLDLSGNDVKAIEEGLFDGCDDLQELHLERNSFTAVPSASLNGPKSLRLLSLADNRIESIKTEAFKSQRRLESIDLTGNLISIVESRAFSPLDKLKTIILAGNRLSRFNSDVFQGAENLLSIDLSRNFIGDFPHVALKAFRNLRYLNLSSNLIQSLENGQLSNLHGLHHLDLSRNNLANIAPGTFLGLKQLKRLDIGVNSLRTIEDDAFEGLDSLEFLGLKDNNILLIPASALGRLPKLHTVQLDYNRIAAISADILRSVASKLTALSLSKNIIRELPAGSFANFHRLETLDLSRNLLGSLDSGTFAGLDNNLLELDLSGNRISNLPADPPALSRLRRLDLSDNHLVDIPEGFFDLMPELRSFNASRNRHLNGVPESILRGKNRLELIDLSHAYAGVRSIRVESKTIKEIYLAHNNLQEIGEKAFNNMPNVTVIDLSYNNISRIKDGAFANVMNIERLVLKGNKLGSFKGEFFNTGTGLVELDLSNNRLTYLYPSSFRIHPRLESIRIDGNRLEAFPGELIGNLQYLRRVDLSRNRLKAIGELDFAMLPRLNRLNVAGNRLESINEMAFHNTTQLQSLDLGGNKLERLGERMFEGLVRLEWLNLENNRLADLPETIFERHRLQALENINLAGNSFEIAPLKALQKQYFFVDSVDLSHNKIRDIPAEDSMMVNIKKLDLSFNPLSEAAVMNILNEPKTVREINMAGTGIKNIPRLETPFLKRFNLSMNNIRDLNGENFERVALLEELDLSRNDLAGLGNFSEIWKLLGNLQTLDVSGNPIGSISNGDFDGLEKLRHLNLHNLTECTRIEKTAFKNLPDLSTMTAYGYPKLGYMDVQGILRNTPLLETVHIETKDPSIGKDQLQTLLHPRLKELGIRGRRLASISSGALSGIKGPELSLRFVETSLTSLPPALFFPVPRSTRVLLDVTGGRLGAVAPQLLAAIEDRRGDFEMIGLETNPIACDCGSRALRRWLAGRTVEVRCSAPEHLKGKLLVEIGDDELTCDARKTAPDAANATPRPQPSTPPTNGGGGKFKSRKITEPEIIWSMPPHTTDKPNYTSNNYKSKAKPGQTGAATPPTNDDTLVIGIVGGVVAFIAMLIIVICIVRLRMTGGGGGVATPAPQPGGCACSVKGGGSVYAVPPPYGAVYAATLPHKMGAHAQIAQMGRGPPPSNYSNYSTVERGGCGVAVQPYFIAGSYPSDEKIYR</sequence>
<dbReference type="SMART" id="SM00364">
    <property type="entry name" value="LRR_BAC"/>
    <property type="match status" value="11"/>
</dbReference>
<feature type="signal peptide" evidence="6">
    <location>
        <begin position="1"/>
        <end position="19"/>
    </location>
</feature>
<evidence type="ECO:0000256" key="1">
    <source>
        <dbReference type="ARBA" id="ARBA00022614"/>
    </source>
</evidence>
<dbReference type="PROSITE" id="PS51450">
    <property type="entry name" value="LRR"/>
    <property type="match status" value="8"/>
</dbReference>
<dbReference type="SMART" id="SM00082">
    <property type="entry name" value="LRRCT"/>
    <property type="match status" value="1"/>
</dbReference>
<keyword evidence="3" id="KW-0677">Repeat</keyword>
<evidence type="ECO:0000313" key="8">
    <source>
        <dbReference type="EMBL" id="CAG9857349.1"/>
    </source>
</evidence>
<feature type="chain" id="PRO_5040232334" description="LRRCT domain-containing protein" evidence="6">
    <location>
        <begin position="20"/>
        <end position="1359"/>
    </location>
</feature>
<dbReference type="Pfam" id="PF00560">
    <property type="entry name" value="LRR_1"/>
    <property type="match status" value="2"/>
</dbReference>
<dbReference type="PANTHER" id="PTHR45712:SF22">
    <property type="entry name" value="INSULIN-LIKE GROWTH FACTOR-BINDING PROTEIN COMPLEX ACID LABILE SUBUNIT"/>
    <property type="match status" value="1"/>
</dbReference>
<feature type="domain" description="LRRCT" evidence="7">
    <location>
        <begin position="1112"/>
        <end position="1158"/>
    </location>
</feature>
<dbReference type="PANTHER" id="PTHR45712">
    <property type="entry name" value="AGAP008170-PA"/>
    <property type="match status" value="1"/>
</dbReference>
<keyword evidence="1" id="KW-0433">Leucine-rich repeat</keyword>
<accession>A0A9N9XKF1</accession>
<evidence type="ECO:0000259" key="7">
    <source>
        <dbReference type="SMART" id="SM00082"/>
    </source>
</evidence>
<dbReference type="SUPFAM" id="SSF52058">
    <property type="entry name" value="L domain-like"/>
    <property type="match status" value="2"/>
</dbReference>
<keyword evidence="5" id="KW-0812">Transmembrane</keyword>
<protein>
    <recommendedName>
        <fullName evidence="7">LRRCT domain-containing protein</fullName>
    </recommendedName>
</protein>
<dbReference type="Proteomes" id="UP001153712">
    <property type="component" value="Chromosome 13"/>
</dbReference>
<evidence type="ECO:0000256" key="2">
    <source>
        <dbReference type="ARBA" id="ARBA00022729"/>
    </source>
</evidence>
<evidence type="ECO:0000313" key="9">
    <source>
        <dbReference type="Proteomes" id="UP001153712"/>
    </source>
</evidence>
<keyword evidence="2 6" id="KW-0732">Signal</keyword>
<evidence type="ECO:0000256" key="6">
    <source>
        <dbReference type="SAM" id="SignalP"/>
    </source>
</evidence>
<gene>
    <name evidence="8" type="ORF">PHYEVI_LOCUS3754</name>
</gene>
<dbReference type="InterPro" id="IPR032675">
    <property type="entry name" value="LRR_dom_sf"/>
</dbReference>
<dbReference type="FunFam" id="3.80.10.10:FF:001164">
    <property type="entry name" value="GH01279p"/>
    <property type="match status" value="1"/>
</dbReference>
<feature type="region of interest" description="Disordered" evidence="4">
    <location>
        <begin position="1163"/>
        <end position="1231"/>
    </location>
</feature>
<feature type="compositionally biased region" description="Polar residues" evidence="4">
    <location>
        <begin position="1208"/>
        <end position="1217"/>
    </location>
</feature>
<dbReference type="InterPro" id="IPR001611">
    <property type="entry name" value="Leu-rich_rpt"/>
</dbReference>
<reference evidence="8" key="1">
    <citation type="submission" date="2022-01" db="EMBL/GenBank/DDBJ databases">
        <authorList>
            <person name="King R."/>
        </authorList>
    </citation>
    <scope>NUCLEOTIDE SEQUENCE</scope>
</reference>
<dbReference type="Pfam" id="PF13855">
    <property type="entry name" value="LRR_8"/>
    <property type="match status" value="6"/>
</dbReference>
<evidence type="ECO:0000256" key="4">
    <source>
        <dbReference type="SAM" id="MobiDB-lite"/>
    </source>
</evidence>
<evidence type="ECO:0000256" key="3">
    <source>
        <dbReference type="ARBA" id="ARBA00022737"/>
    </source>
</evidence>
<dbReference type="GO" id="GO:0071944">
    <property type="term" value="C:cell periphery"/>
    <property type="evidence" value="ECO:0007669"/>
    <property type="project" value="UniProtKB-ARBA"/>
</dbReference>
<keyword evidence="5" id="KW-1133">Transmembrane helix</keyword>
<dbReference type="Gene3D" id="3.80.10.10">
    <property type="entry name" value="Ribonuclease Inhibitor"/>
    <property type="match status" value="6"/>
</dbReference>
<dbReference type="SMART" id="SM00365">
    <property type="entry name" value="LRR_SD22"/>
    <property type="match status" value="13"/>
</dbReference>
<proteinExistence type="predicted"/>
<keyword evidence="5" id="KW-0472">Membrane</keyword>
<dbReference type="InterPro" id="IPR003591">
    <property type="entry name" value="Leu-rich_rpt_typical-subtyp"/>
</dbReference>
<dbReference type="InterPro" id="IPR050333">
    <property type="entry name" value="SLRP"/>
</dbReference>
<name>A0A9N9XKF1_PHYSR</name>
<dbReference type="SMART" id="SM00369">
    <property type="entry name" value="LRR_TYP"/>
    <property type="match status" value="27"/>
</dbReference>
<dbReference type="OrthoDB" id="8731593at2759"/>
<dbReference type="InterPro" id="IPR000483">
    <property type="entry name" value="Cys-rich_flank_reg_C"/>
</dbReference>
<feature type="transmembrane region" description="Helical" evidence="5">
    <location>
        <begin position="1237"/>
        <end position="1259"/>
    </location>
</feature>
<organism evidence="8 9">
    <name type="scientific">Phyllotreta striolata</name>
    <name type="common">Striped flea beetle</name>
    <name type="synonym">Crioceris striolata</name>
    <dbReference type="NCBI Taxonomy" id="444603"/>
    <lineage>
        <taxon>Eukaryota</taxon>
        <taxon>Metazoa</taxon>
        <taxon>Ecdysozoa</taxon>
        <taxon>Arthropoda</taxon>
        <taxon>Hexapoda</taxon>
        <taxon>Insecta</taxon>
        <taxon>Pterygota</taxon>
        <taxon>Neoptera</taxon>
        <taxon>Endopterygota</taxon>
        <taxon>Coleoptera</taxon>
        <taxon>Polyphaga</taxon>
        <taxon>Cucujiformia</taxon>
        <taxon>Chrysomeloidea</taxon>
        <taxon>Chrysomelidae</taxon>
        <taxon>Galerucinae</taxon>
        <taxon>Alticini</taxon>
        <taxon>Phyllotreta</taxon>
    </lineage>
</organism>
<evidence type="ECO:0000256" key="5">
    <source>
        <dbReference type="SAM" id="Phobius"/>
    </source>
</evidence>